<comment type="caution">
    <text evidence="4">The sequence shown here is derived from an EMBL/GenBank/DDBJ whole genome shotgun (WGS) entry which is preliminary data.</text>
</comment>
<accession>A0A482X9P8</accession>
<dbReference type="Pfam" id="PF23154">
    <property type="entry name" value="KANSL3_1st"/>
    <property type="match status" value="1"/>
</dbReference>
<dbReference type="SUPFAM" id="SSF53474">
    <property type="entry name" value="alpha/beta-Hydrolases"/>
    <property type="match status" value="1"/>
</dbReference>
<evidence type="ECO:0000259" key="3">
    <source>
        <dbReference type="Pfam" id="PF23154"/>
    </source>
</evidence>
<name>A0A482X9P8_LAOST</name>
<proteinExistence type="predicted"/>
<sequence>MASDIDIERKSNPATMEEDRLANFRYYLHQIAGHTDDCLNFLDMEHSYSKPWNCRSRNSHSKPVKMLFATKCMADGKGGEDIDTVQRHRQPHPPYDVNKARLAMEESEKLVSLVRPDDEKGDDWDDLIDKTTWTPNDVKYFNQAVKILHADRLARLSYKGNWNEPVLRRITIDKSARKLRRTLALVNWRLESIQWLHSLLMEYLSAPYLVAYFDIIQTLKWKIPQLVDRMTSAPLGRNGMVVSEALTQLMKRSWDPVNLGGIHHRTNKLPGDPIIVVVPYCPGNGFPSNSRPYHWLTHLSNLGTLITVITGAITSRMSTASCLEQMINSTRAKISELRSDYPGRPIILVGLSCGAAVACQVALVETVTAVVCFSFSLHTVDEKRGQPDDAILDLQCPVLFVMGQNASLSSVEGMEELREQMSAENGLIVVGGADDQLRISRSKKKDDGLTQSMVDKCILDEVSDFLGGILEKIYESPRSSRPTLPPHPSYSIEPRRIYNSHRVTSERKRKSTEQSDPDLPPRIPAKRGRKPKSLSTQTPKESTKKQKIKQAKLPRSSALIQSTGATVIATGPSVSSAMTVTVPSSSTGGILSGAVSSTDSCLTGGVTSTVSPFKPSPLTGLRLGPSSMVEAKVNPESKTVQLSIQNGIIRPGSALGATVASADGGITVVGSAPVNGSLVTAAANANNTTGKDIVIQVPGSTKSRSPLASNHGTMSSLSSLLQQPSNAIVVSPTKQREEMLHNVSAVDQASLVEELTPDRLLELPVIFEDQQLEESTPADSTSTVKVILSNNSSSLAKKQSPSKNTVPVIKVRPQGLTYTKIVVRKKDDKAESMPADDHQQSSNRGAPRIRHIPATQHSQFC</sequence>
<protein>
    <recommendedName>
        <fullName evidence="6">KAT8 regulatory NSL complex subunit 3</fullName>
    </recommendedName>
</protein>
<dbReference type="PANTHER" id="PTHR13136:SF16">
    <property type="entry name" value="KAT8 REGULATORY NSL COMPLEX SUBUNIT 3"/>
    <property type="match status" value="1"/>
</dbReference>
<dbReference type="InterPro" id="IPR056519">
    <property type="entry name" value="KANSL3_1st"/>
</dbReference>
<dbReference type="InParanoid" id="A0A482X9P8"/>
<dbReference type="Proteomes" id="UP000291343">
    <property type="component" value="Unassembled WGS sequence"/>
</dbReference>
<reference evidence="4 5" key="1">
    <citation type="journal article" date="2017" name="Gigascience">
        <title>Genome sequence of the small brown planthopper, Laodelphax striatellus.</title>
        <authorList>
            <person name="Zhu J."/>
            <person name="Jiang F."/>
            <person name="Wang X."/>
            <person name="Yang P."/>
            <person name="Bao Y."/>
            <person name="Zhao W."/>
            <person name="Wang W."/>
            <person name="Lu H."/>
            <person name="Wang Q."/>
            <person name="Cui N."/>
            <person name="Li J."/>
            <person name="Chen X."/>
            <person name="Luo L."/>
            <person name="Yu J."/>
            <person name="Kang L."/>
            <person name="Cui F."/>
        </authorList>
    </citation>
    <scope>NUCLEOTIDE SEQUENCE [LARGE SCALE GENOMIC DNA]</scope>
    <source>
        <strain evidence="4">Lst14</strain>
    </source>
</reference>
<dbReference type="STRING" id="195883.A0A482X9P8"/>
<evidence type="ECO:0000313" key="5">
    <source>
        <dbReference type="Proteomes" id="UP000291343"/>
    </source>
</evidence>
<dbReference type="SMR" id="A0A482X9P8"/>
<feature type="domain" description="KANL3/Tex30 alpha/beta hydrolase-like" evidence="2">
    <location>
        <begin position="324"/>
        <end position="454"/>
    </location>
</feature>
<dbReference type="Pfam" id="PF20408">
    <property type="entry name" value="Abhydrolase_11"/>
    <property type="match status" value="1"/>
</dbReference>
<dbReference type="InterPro" id="IPR029058">
    <property type="entry name" value="AB_hydrolase_fold"/>
</dbReference>
<feature type="region of interest" description="Disordered" evidence="1">
    <location>
        <begin position="822"/>
        <end position="861"/>
    </location>
</feature>
<gene>
    <name evidence="4" type="ORF">LSTR_LSTR004453</name>
</gene>
<evidence type="ECO:0000256" key="1">
    <source>
        <dbReference type="SAM" id="MobiDB-lite"/>
    </source>
</evidence>
<dbReference type="Gene3D" id="3.40.50.1820">
    <property type="entry name" value="alpha/beta hydrolase"/>
    <property type="match status" value="1"/>
</dbReference>
<dbReference type="GO" id="GO:0044545">
    <property type="term" value="C:NSL complex"/>
    <property type="evidence" value="ECO:0007669"/>
    <property type="project" value="TreeGrafter"/>
</dbReference>
<evidence type="ECO:0000313" key="4">
    <source>
        <dbReference type="EMBL" id="RZF42534.1"/>
    </source>
</evidence>
<feature type="region of interest" description="Disordered" evidence="1">
    <location>
        <begin position="477"/>
        <end position="556"/>
    </location>
</feature>
<keyword evidence="5" id="KW-1185">Reference proteome</keyword>
<dbReference type="EMBL" id="QKKF02014912">
    <property type="protein sequence ID" value="RZF42534.1"/>
    <property type="molecule type" value="Genomic_DNA"/>
</dbReference>
<organism evidence="4 5">
    <name type="scientific">Laodelphax striatellus</name>
    <name type="common">Small brown planthopper</name>
    <name type="synonym">Delphax striatella</name>
    <dbReference type="NCBI Taxonomy" id="195883"/>
    <lineage>
        <taxon>Eukaryota</taxon>
        <taxon>Metazoa</taxon>
        <taxon>Ecdysozoa</taxon>
        <taxon>Arthropoda</taxon>
        <taxon>Hexapoda</taxon>
        <taxon>Insecta</taxon>
        <taxon>Pterygota</taxon>
        <taxon>Neoptera</taxon>
        <taxon>Paraneoptera</taxon>
        <taxon>Hemiptera</taxon>
        <taxon>Auchenorrhyncha</taxon>
        <taxon>Fulgoroidea</taxon>
        <taxon>Delphacidae</taxon>
        <taxon>Criomorphinae</taxon>
        <taxon>Laodelphax</taxon>
    </lineage>
</organism>
<dbReference type="OrthoDB" id="6415022at2759"/>
<dbReference type="InterPro" id="IPR046879">
    <property type="entry name" value="KANL3/Tex30_Abhydrolase"/>
</dbReference>
<dbReference type="GO" id="GO:0045944">
    <property type="term" value="P:positive regulation of transcription by RNA polymerase II"/>
    <property type="evidence" value="ECO:0007669"/>
    <property type="project" value="TreeGrafter"/>
</dbReference>
<dbReference type="AlphaFoldDB" id="A0A482X9P8"/>
<dbReference type="PANTHER" id="PTHR13136">
    <property type="entry name" value="TESTIS DEVELOPMENT PROTEIN PRTD"/>
    <property type="match status" value="1"/>
</dbReference>
<feature type="compositionally biased region" description="Basic and acidic residues" evidence="1">
    <location>
        <begin position="824"/>
        <end position="839"/>
    </location>
</feature>
<evidence type="ECO:0008006" key="6">
    <source>
        <dbReference type="Google" id="ProtNLM"/>
    </source>
</evidence>
<feature type="domain" description="KANSL3 helical" evidence="3">
    <location>
        <begin position="105"/>
        <end position="232"/>
    </location>
</feature>
<dbReference type="InterPro" id="IPR026555">
    <property type="entry name" value="NSL3/Tex30"/>
</dbReference>
<evidence type="ECO:0000259" key="2">
    <source>
        <dbReference type="Pfam" id="PF20408"/>
    </source>
</evidence>